<gene>
    <name evidence="2" type="ORF">AA23TX_03505</name>
</gene>
<reference evidence="2 3" key="1">
    <citation type="submission" date="2019-09" db="EMBL/GenBank/DDBJ databases">
        <authorList>
            <person name="Leyn A S."/>
        </authorList>
    </citation>
    <scope>NUCLEOTIDE SEQUENCE [LARGE SCALE GENOMIC DNA]</scope>
    <source>
        <strain evidence="2">AA231_1</strain>
    </source>
</reference>
<keyword evidence="3" id="KW-1185">Reference proteome</keyword>
<dbReference type="EMBL" id="CABVGP010000001">
    <property type="protein sequence ID" value="VVJ18484.1"/>
    <property type="molecule type" value="Genomic_DNA"/>
</dbReference>
<name>A0A6I8LL78_9PSEU</name>
<accession>A0A6I8LL78</accession>
<evidence type="ECO:0000256" key="1">
    <source>
        <dbReference type="SAM" id="MobiDB-lite"/>
    </source>
</evidence>
<organism evidence="2 3">
    <name type="scientific">Amycolatopsis camponoti</name>
    <dbReference type="NCBI Taxonomy" id="2606593"/>
    <lineage>
        <taxon>Bacteria</taxon>
        <taxon>Bacillati</taxon>
        <taxon>Actinomycetota</taxon>
        <taxon>Actinomycetes</taxon>
        <taxon>Pseudonocardiales</taxon>
        <taxon>Pseudonocardiaceae</taxon>
        <taxon>Amycolatopsis</taxon>
    </lineage>
</organism>
<dbReference type="AlphaFoldDB" id="A0A6I8LL78"/>
<protein>
    <submittedName>
        <fullName evidence="2">Uncharacterized protein</fullName>
    </submittedName>
</protein>
<proteinExistence type="predicted"/>
<feature type="region of interest" description="Disordered" evidence="1">
    <location>
        <begin position="36"/>
        <end position="72"/>
    </location>
</feature>
<dbReference type="Proteomes" id="UP000399805">
    <property type="component" value="Unassembled WGS sequence"/>
</dbReference>
<evidence type="ECO:0000313" key="3">
    <source>
        <dbReference type="Proteomes" id="UP000399805"/>
    </source>
</evidence>
<sequence length="72" mass="7699">MGMVEWMTAVLLVRPVAIEIGEWVVVGRSAWSTVRPGRVDRAAGSDRPLVPPAESTGRERGAVDAPDTGAVW</sequence>
<evidence type="ECO:0000313" key="2">
    <source>
        <dbReference type="EMBL" id="VVJ18484.1"/>
    </source>
</evidence>